<dbReference type="WBParaSite" id="EVEC_0000524201-mRNA-1">
    <property type="protein sequence ID" value="EVEC_0000524201-mRNA-1"/>
    <property type="gene ID" value="EVEC_0000524201"/>
</dbReference>
<dbReference type="AlphaFoldDB" id="A0A0N4V4Y8"/>
<evidence type="ECO:0000313" key="3">
    <source>
        <dbReference type="WBParaSite" id="EVEC_0000524201-mRNA-1"/>
    </source>
</evidence>
<evidence type="ECO:0000313" key="2">
    <source>
        <dbReference type="Proteomes" id="UP000274131"/>
    </source>
</evidence>
<accession>A0A0N4V4Y8</accession>
<gene>
    <name evidence="1" type="ORF">EVEC_LOCUS4895</name>
</gene>
<dbReference type="Proteomes" id="UP000274131">
    <property type="component" value="Unassembled WGS sequence"/>
</dbReference>
<protein>
    <submittedName>
        <fullName evidence="1 3">Uncharacterized protein</fullName>
    </submittedName>
</protein>
<reference evidence="3" key="1">
    <citation type="submission" date="2017-02" db="UniProtKB">
        <authorList>
            <consortium name="WormBaseParasite"/>
        </authorList>
    </citation>
    <scope>IDENTIFICATION</scope>
</reference>
<name>A0A0N4V4Y8_ENTVE</name>
<dbReference type="EMBL" id="UXUI01007995">
    <property type="protein sequence ID" value="VDD90144.1"/>
    <property type="molecule type" value="Genomic_DNA"/>
</dbReference>
<reference evidence="1 2" key="2">
    <citation type="submission" date="2018-10" db="EMBL/GenBank/DDBJ databases">
        <authorList>
            <consortium name="Pathogen Informatics"/>
        </authorList>
    </citation>
    <scope>NUCLEOTIDE SEQUENCE [LARGE SCALE GENOMIC DNA]</scope>
</reference>
<keyword evidence="2" id="KW-1185">Reference proteome</keyword>
<organism evidence="3">
    <name type="scientific">Enterobius vermicularis</name>
    <name type="common">Human pinworm</name>
    <dbReference type="NCBI Taxonomy" id="51028"/>
    <lineage>
        <taxon>Eukaryota</taxon>
        <taxon>Metazoa</taxon>
        <taxon>Ecdysozoa</taxon>
        <taxon>Nematoda</taxon>
        <taxon>Chromadorea</taxon>
        <taxon>Rhabditida</taxon>
        <taxon>Spirurina</taxon>
        <taxon>Oxyuridomorpha</taxon>
        <taxon>Oxyuroidea</taxon>
        <taxon>Oxyuridae</taxon>
        <taxon>Enterobius</taxon>
    </lineage>
</organism>
<sequence length="67" mass="7349">MTNCTLKLVALDDGMRQKCSANNEKTCAFESVLRVHERGRSACVGGELLATVLVYFQLANLSLYPPT</sequence>
<proteinExistence type="predicted"/>
<evidence type="ECO:0000313" key="1">
    <source>
        <dbReference type="EMBL" id="VDD90144.1"/>
    </source>
</evidence>